<dbReference type="SUPFAM" id="SSF52096">
    <property type="entry name" value="ClpP/crotonase"/>
    <property type="match status" value="1"/>
</dbReference>
<gene>
    <name evidence="7" type="ORF">GCM10017600_81320</name>
</gene>
<evidence type="ECO:0000256" key="4">
    <source>
        <dbReference type="ARBA" id="ARBA00023709"/>
    </source>
</evidence>
<comment type="similarity">
    <text evidence="1">Belongs to the enoyl-CoA hydratase/isomerase family.</text>
</comment>
<organism evidence="7 8">
    <name type="scientific">Streptosporangium carneum</name>
    <dbReference type="NCBI Taxonomy" id="47481"/>
    <lineage>
        <taxon>Bacteria</taxon>
        <taxon>Bacillati</taxon>
        <taxon>Actinomycetota</taxon>
        <taxon>Actinomycetes</taxon>
        <taxon>Streptosporangiales</taxon>
        <taxon>Streptosporangiaceae</taxon>
        <taxon>Streptosporangium</taxon>
    </lineage>
</organism>
<evidence type="ECO:0000313" key="8">
    <source>
        <dbReference type="Proteomes" id="UP001143474"/>
    </source>
</evidence>
<dbReference type="AlphaFoldDB" id="A0A9W6IC14"/>
<dbReference type="GO" id="GO:0004300">
    <property type="term" value="F:enoyl-CoA hydratase activity"/>
    <property type="evidence" value="ECO:0007669"/>
    <property type="project" value="UniProtKB-EC"/>
</dbReference>
<sequence>MTVKLAVDGAVATVTVDRPEKLNALDYATIDRLSAALDRIEGDDAVRAVILTGAGERAFSAGADIGDLARSIAGGTDRALREIVRRGQGLTRRVEEFPKPVVAAVNGLAYGGGCEIVEAAHLAVASEHAAFAKPEITLGFPPPFGGSQRLPRHIGRKRGLEMILTGDPIDAARAAELGIVNAVVPHGDLLAAARRLAGRVIRHAPTAVGACLAAVTRGLNVPIDEGLAVEASWFAVTVPTEGVAQGLSRFLDRERPSGQETRPRRGTASSRERV</sequence>
<reference evidence="7" key="1">
    <citation type="journal article" date="2014" name="Int. J. Syst. Evol. Microbiol.">
        <title>Complete genome sequence of Corynebacterium casei LMG S-19264T (=DSM 44701T), isolated from a smear-ripened cheese.</title>
        <authorList>
            <consortium name="US DOE Joint Genome Institute (JGI-PGF)"/>
            <person name="Walter F."/>
            <person name="Albersmeier A."/>
            <person name="Kalinowski J."/>
            <person name="Ruckert C."/>
        </authorList>
    </citation>
    <scope>NUCLEOTIDE SEQUENCE</scope>
    <source>
        <strain evidence="7">VKM Ac-2007</strain>
    </source>
</reference>
<keyword evidence="3" id="KW-0456">Lyase</keyword>
<dbReference type="RefSeq" id="WP_271222952.1">
    <property type="nucleotide sequence ID" value="NZ_BAAAVD010000031.1"/>
</dbReference>
<dbReference type="GO" id="GO:0006635">
    <property type="term" value="P:fatty acid beta-oxidation"/>
    <property type="evidence" value="ECO:0007669"/>
    <property type="project" value="TreeGrafter"/>
</dbReference>
<dbReference type="InterPro" id="IPR029045">
    <property type="entry name" value="ClpP/crotonase-like_dom_sf"/>
</dbReference>
<dbReference type="PANTHER" id="PTHR11941">
    <property type="entry name" value="ENOYL-COA HYDRATASE-RELATED"/>
    <property type="match status" value="1"/>
</dbReference>
<evidence type="ECO:0000256" key="2">
    <source>
        <dbReference type="ARBA" id="ARBA00012076"/>
    </source>
</evidence>
<dbReference type="EC" id="4.2.1.17" evidence="2"/>
<accession>A0A9W6IC14</accession>
<proteinExistence type="inferred from homology"/>
<reference evidence="7" key="2">
    <citation type="submission" date="2023-01" db="EMBL/GenBank/DDBJ databases">
        <authorList>
            <person name="Sun Q."/>
            <person name="Evtushenko L."/>
        </authorList>
    </citation>
    <scope>NUCLEOTIDE SEQUENCE</scope>
    <source>
        <strain evidence="7">VKM Ac-2007</strain>
    </source>
</reference>
<dbReference type="InterPro" id="IPR001753">
    <property type="entry name" value="Enoyl-CoA_hydra/iso"/>
</dbReference>
<keyword evidence="8" id="KW-1185">Reference proteome</keyword>
<feature type="compositionally biased region" description="Basic and acidic residues" evidence="6">
    <location>
        <begin position="250"/>
        <end position="263"/>
    </location>
</feature>
<dbReference type="Gene3D" id="3.90.226.10">
    <property type="entry name" value="2-enoyl-CoA Hydratase, Chain A, domain 1"/>
    <property type="match status" value="1"/>
</dbReference>
<dbReference type="CDD" id="cd06558">
    <property type="entry name" value="crotonase-like"/>
    <property type="match status" value="1"/>
</dbReference>
<protein>
    <recommendedName>
        <fullName evidence="2">enoyl-CoA hydratase</fullName>
        <ecNumber evidence="2">4.2.1.17</ecNumber>
    </recommendedName>
</protein>
<dbReference type="NCBIfam" id="NF004634">
    <property type="entry name" value="PRK05980.1"/>
    <property type="match status" value="1"/>
</dbReference>
<feature type="region of interest" description="Disordered" evidence="6">
    <location>
        <begin position="249"/>
        <end position="274"/>
    </location>
</feature>
<name>A0A9W6IC14_9ACTN</name>
<evidence type="ECO:0000256" key="5">
    <source>
        <dbReference type="ARBA" id="ARBA00023717"/>
    </source>
</evidence>
<comment type="catalytic activity">
    <reaction evidence="5">
        <text>a 4-saturated-(3S)-3-hydroxyacyl-CoA = a (3E)-enoyl-CoA + H2O</text>
        <dbReference type="Rhea" id="RHEA:20724"/>
        <dbReference type="ChEBI" id="CHEBI:15377"/>
        <dbReference type="ChEBI" id="CHEBI:58521"/>
        <dbReference type="ChEBI" id="CHEBI:137480"/>
        <dbReference type="EC" id="4.2.1.17"/>
    </reaction>
</comment>
<evidence type="ECO:0000256" key="1">
    <source>
        <dbReference type="ARBA" id="ARBA00005254"/>
    </source>
</evidence>
<evidence type="ECO:0000256" key="3">
    <source>
        <dbReference type="ARBA" id="ARBA00023239"/>
    </source>
</evidence>
<evidence type="ECO:0000313" key="7">
    <source>
        <dbReference type="EMBL" id="GLK14720.1"/>
    </source>
</evidence>
<dbReference type="FunFam" id="3.90.226.10:FF:000009">
    <property type="entry name" value="Carnitinyl-CoA dehydratase"/>
    <property type="match status" value="1"/>
</dbReference>
<dbReference type="PANTHER" id="PTHR11941:SF54">
    <property type="entry name" value="ENOYL-COA HYDRATASE, MITOCHONDRIAL"/>
    <property type="match status" value="1"/>
</dbReference>
<dbReference type="Pfam" id="PF00378">
    <property type="entry name" value="ECH_1"/>
    <property type="match status" value="1"/>
</dbReference>
<dbReference type="EMBL" id="BSEV01000036">
    <property type="protein sequence ID" value="GLK14720.1"/>
    <property type="molecule type" value="Genomic_DNA"/>
</dbReference>
<comment type="caution">
    <text evidence="7">The sequence shown here is derived from an EMBL/GenBank/DDBJ whole genome shotgun (WGS) entry which is preliminary data.</text>
</comment>
<evidence type="ECO:0000256" key="6">
    <source>
        <dbReference type="SAM" id="MobiDB-lite"/>
    </source>
</evidence>
<comment type="catalytic activity">
    <reaction evidence="4">
        <text>a (3S)-3-hydroxyacyl-CoA = a (2E)-enoyl-CoA + H2O</text>
        <dbReference type="Rhea" id="RHEA:16105"/>
        <dbReference type="ChEBI" id="CHEBI:15377"/>
        <dbReference type="ChEBI" id="CHEBI:57318"/>
        <dbReference type="ChEBI" id="CHEBI:58856"/>
        <dbReference type="EC" id="4.2.1.17"/>
    </reaction>
</comment>
<dbReference type="Proteomes" id="UP001143474">
    <property type="component" value="Unassembled WGS sequence"/>
</dbReference>